<sequence>MKQVAKKGNKESKHPLLIKNKNEVPTTSTFLCVPTNQKKPETEEGKSFRTVIFLFMILHVIFSFGSFFLIFGMMLTFRQVIYIYLCFYIYMTLSSIMTVIYSLLVLFGAAYGMVDMFSNSYEGAQAFFIYMALNLLNGYQAIHAFQKMREYSDSKQQKNKKQISQQGNEDDESDDDDESSDEEDPKAKALKLKIELQQKLIEESIAKHMKEQLKQLKKGDQK</sequence>
<dbReference type="EMBL" id="CCKQ01016635">
    <property type="protein sequence ID" value="CDW88507.1"/>
    <property type="molecule type" value="Genomic_DNA"/>
</dbReference>
<organism evidence="3 4">
    <name type="scientific">Stylonychia lemnae</name>
    <name type="common">Ciliate</name>
    <dbReference type="NCBI Taxonomy" id="5949"/>
    <lineage>
        <taxon>Eukaryota</taxon>
        <taxon>Sar</taxon>
        <taxon>Alveolata</taxon>
        <taxon>Ciliophora</taxon>
        <taxon>Intramacronucleata</taxon>
        <taxon>Spirotrichea</taxon>
        <taxon>Stichotrichia</taxon>
        <taxon>Sporadotrichida</taxon>
        <taxon>Oxytrichidae</taxon>
        <taxon>Stylonychinae</taxon>
        <taxon>Stylonychia</taxon>
    </lineage>
</organism>
<protein>
    <recommendedName>
        <fullName evidence="5">Transmembrane protein</fullName>
    </recommendedName>
</protein>
<name>A0A078B5D9_STYLE</name>
<keyword evidence="2" id="KW-1133">Transmembrane helix</keyword>
<evidence type="ECO:0000313" key="4">
    <source>
        <dbReference type="Proteomes" id="UP000039865"/>
    </source>
</evidence>
<feature type="transmembrane region" description="Helical" evidence="2">
    <location>
        <begin position="126"/>
        <end position="145"/>
    </location>
</feature>
<gene>
    <name evidence="3" type="primary">Contig17637.g18760</name>
    <name evidence="3" type="ORF">STYLEM_17628</name>
</gene>
<proteinExistence type="predicted"/>
<dbReference type="Proteomes" id="UP000039865">
    <property type="component" value="Unassembled WGS sequence"/>
</dbReference>
<feature type="region of interest" description="Disordered" evidence="1">
    <location>
        <begin position="156"/>
        <end position="188"/>
    </location>
</feature>
<dbReference type="AlphaFoldDB" id="A0A078B5D9"/>
<accession>A0A078B5D9</accession>
<evidence type="ECO:0000256" key="2">
    <source>
        <dbReference type="SAM" id="Phobius"/>
    </source>
</evidence>
<feature type="transmembrane region" description="Helical" evidence="2">
    <location>
        <begin position="87"/>
        <end position="114"/>
    </location>
</feature>
<evidence type="ECO:0008006" key="5">
    <source>
        <dbReference type="Google" id="ProtNLM"/>
    </source>
</evidence>
<reference evidence="3 4" key="1">
    <citation type="submission" date="2014-06" db="EMBL/GenBank/DDBJ databases">
        <authorList>
            <person name="Swart Estienne"/>
        </authorList>
    </citation>
    <scope>NUCLEOTIDE SEQUENCE [LARGE SCALE GENOMIC DNA]</scope>
    <source>
        <strain evidence="3 4">130c</strain>
    </source>
</reference>
<evidence type="ECO:0000313" key="3">
    <source>
        <dbReference type="EMBL" id="CDW88507.1"/>
    </source>
</evidence>
<keyword evidence="4" id="KW-1185">Reference proteome</keyword>
<dbReference type="InParanoid" id="A0A078B5D9"/>
<evidence type="ECO:0000256" key="1">
    <source>
        <dbReference type="SAM" id="MobiDB-lite"/>
    </source>
</evidence>
<keyword evidence="2" id="KW-0472">Membrane</keyword>
<feature type="transmembrane region" description="Helical" evidence="2">
    <location>
        <begin position="51"/>
        <end position="75"/>
    </location>
</feature>
<keyword evidence="2" id="KW-0812">Transmembrane</keyword>
<feature type="compositionally biased region" description="Acidic residues" evidence="1">
    <location>
        <begin position="168"/>
        <end position="184"/>
    </location>
</feature>